<organism evidence="2 3">
    <name type="scientific">[Actinobacillus] rossii</name>
    <dbReference type="NCBI Taxonomy" id="123820"/>
    <lineage>
        <taxon>Bacteria</taxon>
        <taxon>Pseudomonadati</taxon>
        <taxon>Pseudomonadota</taxon>
        <taxon>Gammaproteobacteria</taxon>
        <taxon>Pasteurellales</taxon>
        <taxon>Pasteurellaceae</taxon>
    </lineage>
</organism>
<dbReference type="PANTHER" id="PTHR47163">
    <property type="entry name" value="DDE_TNP_IS1595 DOMAIN-CONTAINING PROTEIN"/>
    <property type="match status" value="1"/>
</dbReference>
<dbReference type="InterPro" id="IPR024445">
    <property type="entry name" value="Tnp_ISXO2-like"/>
</dbReference>
<proteinExistence type="predicted"/>
<name>A0A380U2K4_9PAST</name>
<dbReference type="Pfam" id="PF12762">
    <property type="entry name" value="DDE_Tnp_IS1595"/>
    <property type="match status" value="1"/>
</dbReference>
<evidence type="ECO:0000259" key="1">
    <source>
        <dbReference type="SMART" id="SM01126"/>
    </source>
</evidence>
<dbReference type="InterPro" id="IPR053164">
    <property type="entry name" value="IS1016-like_transposase"/>
</dbReference>
<evidence type="ECO:0000313" key="3">
    <source>
        <dbReference type="Proteomes" id="UP000254649"/>
    </source>
</evidence>
<feature type="domain" description="ISXO2-like transposase" evidence="1">
    <location>
        <begin position="58"/>
        <end position="196"/>
    </location>
</feature>
<dbReference type="PANTHER" id="PTHR47163:SF2">
    <property type="entry name" value="SI:DKEY-17M8.2"/>
    <property type="match status" value="1"/>
</dbReference>
<dbReference type="AlphaFoldDB" id="A0A380U2K4"/>
<evidence type="ECO:0000313" key="2">
    <source>
        <dbReference type="EMBL" id="SUT94677.1"/>
    </source>
</evidence>
<dbReference type="EMBL" id="UFRQ01000003">
    <property type="protein sequence ID" value="SUT94677.1"/>
    <property type="molecule type" value="Genomic_DNA"/>
</dbReference>
<protein>
    <submittedName>
        <fullName evidence="2">Transposase and inactivated derivatives</fullName>
    </submittedName>
</protein>
<dbReference type="OrthoDB" id="5682239at2"/>
<keyword evidence="3" id="KW-1185">Reference proteome</keyword>
<gene>
    <name evidence="2" type="ORF">NCTC10801_02272</name>
</gene>
<dbReference type="Proteomes" id="UP000254649">
    <property type="component" value="Unassembled WGS sequence"/>
</dbReference>
<accession>A0A380U2K4</accession>
<sequence>MRKSRLSQYKQTKLIELFVAGVTARTAAELANVNKTTAAFYFHRLRFLIYQNSLHLEMFEGEIEADESYFGGQRKGKRGRGAAGKITVFGLLKRNGRVYTVAVPNTQSATLLPIIREQVKPDSIVYTDFYRSYDVLDVSEFSHFRINHSTHFAEKQNHINGIENFGSQAKRHLRKFNGIPKEHFELYLKECEWRFNHSDLKTQISILKQLVRKYLF</sequence>
<reference evidence="2 3" key="1">
    <citation type="submission" date="2018-06" db="EMBL/GenBank/DDBJ databases">
        <authorList>
            <consortium name="Pathogen Informatics"/>
            <person name="Doyle S."/>
        </authorList>
    </citation>
    <scope>NUCLEOTIDE SEQUENCE [LARGE SCALE GENOMIC DNA]</scope>
    <source>
        <strain evidence="2 3">NCTC10801</strain>
    </source>
</reference>
<dbReference type="NCBIfam" id="NF033547">
    <property type="entry name" value="transpos_IS1595"/>
    <property type="match status" value="1"/>
</dbReference>
<dbReference type="SMART" id="SM01126">
    <property type="entry name" value="DDE_Tnp_IS1595"/>
    <property type="match status" value="1"/>
</dbReference>